<dbReference type="EMBL" id="JAAAIP010001790">
    <property type="protein sequence ID" value="KAG0303751.1"/>
    <property type="molecule type" value="Genomic_DNA"/>
</dbReference>
<dbReference type="AlphaFoldDB" id="A0A9P6UJ16"/>
<proteinExistence type="predicted"/>
<evidence type="ECO:0000313" key="1">
    <source>
        <dbReference type="EMBL" id="KAG0303751.1"/>
    </source>
</evidence>
<evidence type="ECO:0000313" key="2">
    <source>
        <dbReference type="Proteomes" id="UP000738325"/>
    </source>
</evidence>
<dbReference type="Proteomes" id="UP000738325">
    <property type="component" value="Unassembled WGS sequence"/>
</dbReference>
<dbReference type="OrthoDB" id="2425250at2759"/>
<gene>
    <name evidence="1" type="ORF">BGZ99_002582</name>
</gene>
<protein>
    <submittedName>
        <fullName evidence="1">Uncharacterized protein</fullName>
    </submittedName>
</protein>
<organism evidence="1 2">
    <name type="scientific">Dissophora globulifera</name>
    <dbReference type="NCBI Taxonomy" id="979702"/>
    <lineage>
        <taxon>Eukaryota</taxon>
        <taxon>Fungi</taxon>
        <taxon>Fungi incertae sedis</taxon>
        <taxon>Mucoromycota</taxon>
        <taxon>Mortierellomycotina</taxon>
        <taxon>Mortierellomycetes</taxon>
        <taxon>Mortierellales</taxon>
        <taxon>Mortierellaceae</taxon>
        <taxon>Dissophora</taxon>
    </lineage>
</organism>
<dbReference type="InterPro" id="IPR021109">
    <property type="entry name" value="Peptidase_aspartic_dom_sf"/>
</dbReference>
<reference evidence="1" key="1">
    <citation type="journal article" date="2020" name="Fungal Divers.">
        <title>Resolving the Mortierellaceae phylogeny through synthesis of multi-gene phylogenetics and phylogenomics.</title>
        <authorList>
            <person name="Vandepol N."/>
            <person name="Liber J."/>
            <person name="Desiro A."/>
            <person name="Na H."/>
            <person name="Kennedy M."/>
            <person name="Barry K."/>
            <person name="Grigoriev I.V."/>
            <person name="Miller A.N."/>
            <person name="O'Donnell K."/>
            <person name="Stajich J.E."/>
            <person name="Bonito G."/>
        </authorList>
    </citation>
    <scope>NUCLEOTIDE SEQUENCE</scope>
    <source>
        <strain evidence="1">REB-010B</strain>
    </source>
</reference>
<sequence length="451" mass="51411">MMNSDGSKVDDLHVVPQKGNGKHLALARVFNYKLIPVKDLETMEVDFSHVQLKEKAGAPIFKLKLKTVEKELLTFMRATASITKGAKSDPFKWIMDKFEEDEEDHRSEQRTSVGTGRSVFPREMRLDNRPRARVPTPYRRPEGFVPCQAFLCKKHNRKHSDRSCPRHHDVKKYIRMNREDEARLSHGGPTRVNAVQRNRVAGVRQIRQVAAVRQVRQLQQDSFGDAIGKDLHYDSKDLMDVDPYEVSAEEAAQDGANLEEQLDEITMLMSSASRLAAVTATQHDKKKKKTSVNPETRAARKIGYRGVEEGDNRIAVPILLEGQLYTALLDPGSNVSYINSEVAKDIGQKTAILKDHVNIFADAGIQDESVITTEKINIQCNGHAVEWQLKLDEEKEIYVIDEEKPPLVPKEKQPEELEPEFQRRRERFLEEIEPLLQLNAQIDPKSHCPLE</sequence>
<comment type="caution">
    <text evidence="1">The sequence shown here is derived from an EMBL/GenBank/DDBJ whole genome shotgun (WGS) entry which is preliminary data.</text>
</comment>
<dbReference type="Gene3D" id="2.40.70.10">
    <property type="entry name" value="Acid Proteases"/>
    <property type="match status" value="1"/>
</dbReference>
<feature type="non-terminal residue" evidence="1">
    <location>
        <position position="451"/>
    </location>
</feature>
<name>A0A9P6UJ16_9FUNG</name>
<dbReference type="SUPFAM" id="SSF50630">
    <property type="entry name" value="Acid proteases"/>
    <property type="match status" value="1"/>
</dbReference>
<accession>A0A9P6UJ16</accession>
<keyword evidence="2" id="KW-1185">Reference proteome</keyword>